<dbReference type="InterPro" id="IPR036661">
    <property type="entry name" value="Luciferase-like_sf"/>
</dbReference>
<dbReference type="Proteomes" id="UP000598174">
    <property type="component" value="Unassembled WGS sequence"/>
</dbReference>
<keyword evidence="2" id="KW-1185">Reference proteome</keyword>
<organism evidence="1 2">
    <name type="scientific">Paractinoplanes ferrugineus</name>
    <dbReference type="NCBI Taxonomy" id="113564"/>
    <lineage>
        <taxon>Bacteria</taxon>
        <taxon>Bacillati</taxon>
        <taxon>Actinomycetota</taxon>
        <taxon>Actinomycetes</taxon>
        <taxon>Micromonosporales</taxon>
        <taxon>Micromonosporaceae</taxon>
        <taxon>Paractinoplanes</taxon>
    </lineage>
</organism>
<sequence>MALDYGVILPGDTATEQLELAVLADESRWDGVSVWEAGYGVDAWSLLSAPAGRTRAST</sequence>
<reference evidence="1" key="1">
    <citation type="submission" date="2021-01" db="EMBL/GenBank/DDBJ databases">
        <title>Whole genome shotgun sequence of Actinoplanes ferrugineus NBRC 15555.</title>
        <authorList>
            <person name="Komaki H."/>
            <person name="Tamura T."/>
        </authorList>
    </citation>
    <scope>NUCLEOTIDE SEQUENCE</scope>
    <source>
        <strain evidence="1">NBRC 15555</strain>
    </source>
</reference>
<gene>
    <name evidence="1" type="ORF">Afe05nite_69740</name>
</gene>
<dbReference type="GO" id="GO:0016705">
    <property type="term" value="F:oxidoreductase activity, acting on paired donors, with incorporation or reduction of molecular oxygen"/>
    <property type="evidence" value="ECO:0007669"/>
    <property type="project" value="InterPro"/>
</dbReference>
<name>A0A919J7R3_9ACTN</name>
<dbReference type="SUPFAM" id="SSF51679">
    <property type="entry name" value="Bacterial luciferase-like"/>
    <property type="match status" value="1"/>
</dbReference>
<proteinExistence type="predicted"/>
<comment type="caution">
    <text evidence="1">The sequence shown here is derived from an EMBL/GenBank/DDBJ whole genome shotgun (WGS) entry which is preliminary data.</text>
</comment>
<evidence type="ECO:0008006" key="3">
    <source>
        <dbReference type="Google" id="ProtNLM"/>
    </source>
</evidence>
<dbReference type="RefSeq" id="WP_203821517.1">
    <property type="nucleotide sequence ID" value="NZ_BAAABP010000085.1"/>
</dbReference>
<evidence type="ECO:0000313" key="1">
    <source>
        <dbReference type="EMBL" id="GIE15134.1"/>
    </source>
</evidence>
<accession>A0A919J7R3</accession>
<protein>
    <recommendedName>
        <fullName evidence="3">LLM class flavin-dependent oxidoreductase</fullName>
    </recommendedName>
</protein>
<evidence type="ECO:0000313" key="2">
    <source>
        <dbReference type="Proteomes" id="UP000598174"/>
    </source>
</evidence>
<dbReference type="AlphaFoldDB" id="A0A919J7R3"/>
<dbReference type="EMBL" id="BOMM01000063">
    <property type="protein sequence ID" value="GIE15134.1"/>
    <property type="molecule type" value="Genomic_DNA"/>
</dbReference>